<organism evidence="2 3">
    <name type="scientific">Herbiconiux moechotypicola</name>
    <dbReference type="NCBI Taxonomy" id="637393"/>
    <lineage>
        <taxon>Bacteria</taxon>
        <taxon>Bacillati</taxon>
        <taxon>Actinomycetota</taxon>
        <taxon>Actinomycetes</taxon>
        <taxon>Micrococcales</taxon>
        <taxon>Microbacteriaceae</taxon>
        <taxon>Herbiconiux</taxon>
    </lineage>
</organism>
<evidence type="ECO:0000313" key="3">
    <source>
        <dbReference type="Proteomes" id="UP001500929"/>
    </source>
</evidence>
<dbReference type="Proteomes" id="UP001500929">
    <property type="component" value="Unassembled WGS sequence"/>
</dbReference>
<keyword evidence="3" id="KW-1185">Reference proteome</keyword>
<evidence type="ECO:0000313" key="2">
    <source>
        <dbReference type="EMBL" id="GAA2239717.1"/>
    </source>
</evidence>
<dbReference type="EMBL" id="BAAAQY010000007">
    <property type="protein sequence ID" value="GAA2239717.1"/>
    <property type="molecule type" value="Genomic_DNA"/>
</dbReference>
<dbReference type="Pfam" id="PF02698">
    <property type="entry name" value="DUF218"/>
    <property type="match status" value="1"/>
</dbReference>
<dbReference type="CDD" id="cd06259">
    <property type="entry name" value="YdcF-like"/>
    <property type="match status" value="1"/>
</dbReference>
<name>A0ABN3DR45_9MICO</name>
<feature type="domain" description="DUF218" evidence="1">
    <location>
        <begin position="26"/>
        <end position="145"/>
    </location>
</feature>
<evidence type="ECO:0000259" key="1">
    <source>
        <dbReference type="Pfam" id="PF02698"/>
    </source>
</evidence>
<protein>
    <recommendedName>
        <fullName evidence="1">DUF218 domain-containing protein</fullName>
    </recommendedName>
</protein>
<accession>A0ABN3DR45</accession>
<gene>
    <name evidence="2" type="ORF">GCM10009851_26380</name>
</gene>
<reference evidence="2 3" key="1">
    <citation type="journal article" date="2019" name="Int. J. Syst. Evol. Microbiol.">
        <title>The Global Catalogue of Microorganisms (GCM) 10K type strain sequencing project: providing services to taxonomists for standard genome sequencing and annotation.</title>
        <authorList>
            <consortium name="The Broad Institute Genomics Platform"/>
            <consortium name="The Broad Institute Genome Sequencing Center for Infectious Disease"/>
            <person name="Wu L."/>
            <person name="Ma J."/>
        </authorList>
    </citation>
    <scope>NUCLEOTIDE SEQUENCE [LARGE SCALE GENOMIC DNA]</scope>
    <source>
        <strain evidence="2 3">JCM 16117</strain>
    </source>
</reference>
<sequence>MLAIASLICTGLVVAFPREDTPSRVDVIVILGGPVSESIEYGLSLAEAGVADNVLISTPPGAGGTKGKEACARNWSMNVICFTPRNATTEGEAQSAGWRAEKEGWRSMLVVTAKFHVARARFIFDRCSSDPVYLVATRTRIPITEWLMQFVYQPAAFAKAAVSTKC</sequence>
<proteinExistence type="predicted"/>
<comment type="caution">
    <text evidence="2">The sequence shown here is derived from an EMBL/GenBank/DDBJ whole genome shotgun (WGS) entry which is preliminary data.</text>
</comment>
<dbReference type="InterPro" id="IPR003848">
    <property type="entry name" value="DUF218"/>
</dbReference>